<keyword evidence="1" id="KW-0472">Membrane</keyword>
<accession>A0AAD1IJL4</accession>
<keyword evidence="1" id="KW-0812">Transmembrane</keyword>
<sequence length="54" mass="6213">MSTTVEAVLVAALVLGVVVALFGLIYVWEKWVKGSRLEQRIDRFVDRLSDLFFR</sequence>
<protein>
    <submittedName>
        <fullName evidence="2">Uncharacterized protein</fullName>
    </submittedName>
</protein>
<evidence type="ECO:0000313" key="2">
    <source>
        <dbReference type="EMBL" id="BBY16870.1"/>
    </source>
</evidence>
<evidence type="ECO:0000256" key="1">
    <source>
        <dbReference type="SAM" id="Phobius"/>
    </source>
</evidence>
<organism evidence="2 3">
    <name type="scientific">Mycolicibacterium litorale</name>
    <dbReference type="NCBI Taxonomy" id="758802"/>
    <lineage>
        <taxon>Bacteria</taxon>
        <taxon>Bacillati</taxon>
        <taxon>Actinomycetota</taxon>
        <taxon>Actinomycetes</taxon>
        <taxon>Mycobacteriales</taxon>
        <taxon>Mycobacteriaceae</taxon>
        <taxon>Mycolicibacterium</taxon>
    </lineage>
</organism>
<keyword evidence="3" id="KW-1185">Reference proteome</keyword>
<dbReference type="RefSeq" id="WP_166674581.1">
    <property type="nucleotide sequence ID" value="NZ_AP022586.1"/>
</dbReference>
<feature type="transmembrane region" description="Helical" evidence="1">
    <location>
        <begin position="6"/>
        <end position="28"/>
    </location>
</feature>
<keyword evidence="1" id="KW-1133">Transmembrane helix</keyword>
<dbReference type="AlphaFoldDB" id="A0AAD1IJL4"/>
<gene>
    <name evidence="2" type="ORF">MLIT_24620</name>
</gene>
<proteinExistence type="predicted"/>
<dbReference type="Proteomes" id="UP000466607">
    <property type="component" value="Chromosome"/>
</dbReference>
<evidence type="ECO:0000313" key="3">
    <source>
        <dbReference type="Proteomes" id="UP000466607"/>
    </source>
</evidence>
<name>A0AAD1IJL4_9MYCO</name>
<reference evidence="2 3" key="1">
    <citation type="journal article" date="2019" name="Emerg. Microbes Infect.">
        <title>Comprehensive subspecies identification of 175 nontuberculous mycobacteria species based on 7547 genomic profiles.</title>
        <authorList>
            <person name="Matsumoto Y."/>
            <person name="Kinjo T."/>
            <person name="Motooka D."/>
            <person name="Nabeya D."/>
            <person name="Jung N."/>
            <person name="Uechi K."/>
            <person name="Horii T."/>
            <person name="Iida T."/>
            <person name="Fujita J."/>
            <person name="Nakamura S."/>
        </authorList>
    </citation>
    <scope>NUCLEOTIDE SEQUENCE [LARGE SCALE GENOMIC DNA]</scope>
    <source>
        <strain evidence="2 3">JCM 17423</strain>
    </source>
</reference>
<dbReference type="EMBL" id="AP022586">
    <property type="protein sequence ID" value="BBY16870.1"/>
    <property type="molecule type" value="Genomic_DNA"/>
</dbReference>